<keyword evidence="2" id="KW-1185">Reference proteome</keyword>
<protein>
    <submittedName>
        <fullName evidence="1">Uncharacterized protein</fullName>
    </submittedName>
</protein>
<accession>A0ACC0VQ42</accession>
<name>A0ACC0VQ42_9STRA</name>
<evidence type="ECO:0000313" key="2">
    <source>
        <dbReference type="Proteomes" id="UP001163321"/>
    </source>
</evidence>
<organism evidence="1 2">
    <name type="scientific">Peronosclerospora sorghi</name>
    <dbReference type="NCBI Taxonomy" id="230839"/>
    <lineage>
        <taxon>Eukaryota</taxon>
        <taxon>Sar</taxon>
        <taxon>Stramenopiles</taxon>
        <taxon>Oomycota</taxon>
        <taxon>Peronosporomycetes</taxon>
        <taxon>Peronosporales</taxon>
        <taxon>Peronosporaceae</taxon>
        <taxon>Peronosclerospora</taxon>
    </lineage>
</organism>
<gene>
    <name evidence="1" type="ORF">PsorP6_004062</name>
</gene>
<dbReference type="Proteomes" id="UP001163321">
    <property type="component" value="Chromosome 8"/>
</dbReference>
<sequence length="150" mass="17222">MLALLSDSSAVTVETSQEEGFDRAGREAKLIRLLTKLNKTTYNHEACVIKEKMNRAAVLLYKDMGDISRAISSYLADEDHEYQMNAFSYIRTETDKEVDGEEMEMRDSSNGNEPPRRRRKSIEGAFLDHAPALMKTDGYAFLYYSIRIFF</sequence>
<evidence type="ECO:0000313" key="1">
    <source>
        <dbReference type="EMBL" id="KAI9908579.1"/>
    </source>
</evidence>
<reference evidence="1 2" key="1">
    <citation type="journal article" date="2022" name="bioRxiv">
        <title>The genome of the oomycete Peronosclerospora sorghi, a cosmopolitan pathogen of maize and sorghum, is inflated with dispersed pseudogenes.</title>
        <authorList>
            <person name="Fletcher K."/>
            <person name="Martin F."/>
            <person name="Isakeit T."/>
            <person name="Cavanaugh K."/>
            <person name="Magill C."/>
            <person name="Michelmore R."/>
        </authorList>
    </citation>
    <scope>NUCLEOTIDE SEQUENCE [LARGE SCALE GENOMIC DNA]</scope>
    <source>
        <strain evidence="1">P6</strain>
    </source>
</reference>
<dbReference type="EMBL" id="CM047587">
    <property type="protein sequence ID" value="KAI9908579.1"/>
    <property type="molecule type" value="Genomic_DNA"/>
</dbReference>
<comment type="caution">
    <text evidence="1">The sequence shown here is derived from an EMBL/GenBank/DDBJ whole genome shotgun (WGS) entry which is preliminary data.</text>
</comment>
<proteinExistence type="predicted"/>